<keyword evidence="1" id="KW-0472">Membrane</keyword>
<reference evidence="3 4" key="1">
    <citation type="submission" date="2016-10" db="EMBL/GenBank/DDBJ databases">
        <authorList>
            <person name="de Groot N.N."/>
        </authorList>
    </citation>
    <scope>NUCLEOTIDE SEQUENCE [LARGE SCALE GENOMIC DNA]</scope>
    <source>
        <strain evidence="3 4">WG14</strain>
    </source>
</reference>
<dbReference type="PANTHER" id="PTHR46663">
    <property type="entry name" value="DIGUANYLATE CYCLASE DGCT-RELATED"/>
    <property type="match status" value="1"/>
</dbReference>
<dbReference type="FunFam" id="3.30.70.270:FF:000001">
    <property type="entry name" value="Diguanylate cyclase domain protein"/>
    <property type="match status" value="1"/>
</dbReference>
<feature type="transmembrane region" description="Helical" evidence="1">
    <location>
        <begin position="310"/>
        <end position="332"/>
    </location>
</feature>
<keyword evidence="1" id="KW-0812">Transmembrane</keyword>
<dbReference type="NCBIfam" id="TIGR00254">
    <property type="entry name" value="GGDEF"/>
    <property type="match status" value="1"/>
</dbReference>
<feature type="transmembrane region" description="Helical" evidence="1">
    <location>
        <begin position="7"/>
        <end position="27"/>
    </location>
</feature>
<dbReference type="EMBL" id="FMYV01000003">
    <property type="protein sequence ID" value="SDC38783.1"/>
    <property type="molecule type" value="Genomic_DNA"/>
</dbReference>
<dbReference type="PANTHER" id="PTHR46663:SF2">
    <property type="entry name" value="GGDEF DOMAIN-CONTAINING PROTEIN"/>
    <property type="match status" value="1"/>
</dbReference>
<dbReference type="InterPro" id="IPR000160">
    <property type="entry name" value="GGDEF_dom"/>
</dbReference>
<evidence type="ECO:0000259" key="2">
    <source>
        <dbReference type="PROSITE" id="PS50887"/>
    </source>
</evidence>
<evidence type="ECO:0000313" key="4">
    <source>
        <dbReference type="Proteomes" id="UP000199322"/>
    </source>
</evidence>
<proteinExistence type="predicted"/>
<protein>
    <submittedName>
        <fullName evidence="3">Diguanylate cyclase (GGDEF) domain-containing protein</fullName>
    </submittedName>
</protein>
<dbReference type="CDD" id="cd01949">
    <property type="entry name" value="GGDEF"/>
    <property type="match status" value="1"/>
</dbReference>
<dbReference type="InterPro" id="IPR052163">
    <property type="entry name" value="DGC-Regulatory_Protein"/>
</dbReference>
<dbReference type="SMART" id="SM00267">
    <property type="entry name" value="GGDEF"/>
    <property type="match status" value="1"/>
</dbReference>
<evidence type="ECO:0000313" key="3">
    <source>
        <dbReference type="EMBL" id="SDC38783.1"/>
    </source>
</evidence>
<sequence>MKIKLRYILIIVFFGVILAVTISNYTYSRKIIQEKYDLQKTHIEKALTEELIFINTSTKILETQLNDEMKNISYELIDKYIKNPQIMSWDLESIKEKFQNYEIYIINEGLQIIRSTFKEDLGLDFSKYPAFSRLLRSRLEGDEFSADRMDISITTKALRKYSYMPTPDNKYLLELSIDISKRYPDFQKMDILSKVNTLKEEYDIVENISIYKFNEDGSRIGIIKTEELEDGLDTNISVDKQEIIREALNENTKKTTEIVAQNKQNYIFTYIPILNYLDNQEFDWWNSYIIEMIYNDIPLNHQLSELRNRFISNLVILSFIFILFSLVIFRLFNKTENMAYYDHLTGLPNRKLFEKVFMEKINNADKNGNLLGVMFMDLDHFKDVNDKYGHEIGDDLLIAVSQKIKNNLKKDDFVARLGGDEFTIILDNIETKKDLEYISKRLITLFDEPLSIHKNKIKANLSIGVSVYPDSGDNIKDLLRKSDQAMYAAKNSKTSYRLDIE</sequence>
<keyword evidence="4" id="KW-1185">Reference proteome</keyword>
<dbReference type="InterPro" id="IPR043128">
    <property type="entry name" value="Rev_trsase/Diguanyl_cyclase"/>
</dbReference>
<keyword evidence="1" id="KW-1133">Transmembrane helix</keyword>
<dbReference type="Pfam" id="PF00990">
    <property type="entry name" value="GGDEF"/>
    <property type="match status" value="1"/>
</dbReference>
<name>A0A1G6L6P3_9BACT</name>
<dbReference type="PROSITE" id="PS50887">
    <property type="entry name" value="GGDEF"/>
    <property type="match status" value="1"/>
</dbReference>
<dbReference type="AlphaFoldDB" id="A0A1G6L6P3"/>
<dbReference type="STRING" id="28234.SAMN04488588_1026"/>
<dbReference type="Gene3D" id="3.30.70.270">
    <property type="match status" value="1"/>
</dbReference>
<gene>
    <name evidence="3" type="ORF">SAMN04488588_1026</name>
</gene>
<feature type="domain" description="GGDEF" evidence="2">
    <location>
        <begin position="369"/>
        <end position="501"/>
    </location>
</feature>
<organism evidence="3 4">
    <name type="scientific">Geotoga petraea</name>
    <dbReference type="NCBI Taxonomy" id="28234"/>
    <lineage>
        <taxon>Bacteria</taxon>
        <taxon>Thermotogati</taxon>
        <taxon>Thermotogota</taxon>
        <taxon>Thermotogae</taxon>
        <taxon>Petrotogales</taxon>
        <taxon>Petrotogaceae</taxon>
        <taxon>Geotoga</taxon>
    </lineage>
</organism>
<evidence type="ECO:0000256" key="1">
    <source>
        <dbReference type="SAM" id="Phobius"/>
    </source>
</evidence>
<dbReference type="SUPFAM" id="SSF55073">
    <property type="entry name" value="Nucleotide cyclase"/>
    <property type="match status" value="1"/>
</dbReference>
<accession>A0A1G6L6P3</accession>
<dbReference type="Proteomes" id="UP000199322">
    <property type="component" value="Unassembled WGS sequence"/>
</dbReference>
<dbReference type="InterPro" id="IPR029787">
    <property type="entry name" value="Nucleotide_cyclase"/>
</dbReference>
<dbReference type="RefSeq" id="WP_176759845.1">
    <property type="nucleotide sequence ID" value="NZ_FMYV01000003.1"/>
</dbReference>